<keyword evidence="7" id="KW-1185">Reference proteome</keyword>
<feature type="region of interest" description="Disordered" evidence="5">
    <location>
        <begin position="450"/>
        <end position="484"/>
    </location>
</feature>
<evidence type="ECO:0000313" key="6">
    <source>
        <dbReference type="EMBL" id="KAJ4458813.1"/>
    </source>
</evidence>
<accession>A0ABQ8UJ38</accession>
<evidence type="ECO:0000256" key="1">
    <source>
        <dbReference type="ARBA" id="ARBA00004123"/>
    </source>
</evidence>
<evidence type="ECO:0000256" key="4">
    <source>
        <dbReference type="ARBA" id="ARBA00023242"/>
    </source>
</evidence>
<keyword evidence="3" id="KW-0813">Transport</keyword>
<feature type="compositionally biased region" description="Low complexity" evidence="5">
    <location>
        <begin position="576"/>
        <end position="586"/>
    </location>
</feature>
<proteinExistence type="inferred from homology"/>
<feature type="region of interest" description="Disordered" evidence="5">
    <location>
        <begin position="926"/>
        <end position="946"/>
    </location>
</feature>
<dbReference type="Proteomes" id="UP001141327">
    <property type="component" value="Unassembled WGS sequence"/>
</dbReference>
<feature type="region of interest" description="Disordered" evidence="5">
    <location>
        <begin position="1441"/>
        <end position="1467"/>
    </location>
</feature>
<gene>
    <name evidence="6" type="ORF">PAPYR_5333</name>
</gene>
<evidence type="ECO:0000256" key="5">
    <source>
        <dbReference type="SAM" id="MobiDB-lite"/>
    </source>
</evidence>
<sequence>MPPTSCHPSRAAHLVPLASAGGACTHIECHDMVLTHLAVYELVEGLGMLSWDRMAGFLSSLAADKLREMSPQAQPAPQAPAAPQAGPFGYPPSSPALGLGNATPYPAYPGYRGTPAGPGVAAPSPFASPYFSGQPMPSPAMSRGPYGSPAPSTMMGPGMGMGMGMGAIVPTGGLAGYGGMGMGMGMGMVMEAAAMEREGAAKGESEGDEVLFRAMLHLIETVVRYGSEPTRVQLFDRLVRQPSPGPSQETMGPLLRLLLVALSPALKGALMGVLGAFAASPALAEKVWAELEQSQYLPTGGPLSMGSPYQGTITHDLDQAETRQESYPCTIAFVDMLRQLLGASFPSLLGLPYREPGPHPYVSFIRDHVYLEFDVLHFRYPGEQCALLGAVLRLFVEVALLAFDVPHKLPSAVLAARVRARITTWLAYVRELFSVFAKMSGRGPLACKGMRAASSQHLRHPRPRIPTPASNPSSPPPPRHPRPVQIIDRFRESPAAIQGTIAAYQQHQLLLHPPPTPAGGAPAMTPAAPGTPLRALGPITDRLAGATGAASSPYTLPLSLLTPGAATATPAPPAGTPGVSAAAGGPAAGGARTDLAVSEPLGFRLMRDFATNPRMMEKLLLVLRMGAILLEDPAKVPHLAGCDMVLFLALRLLESLLGAEQAFSAILRVHPSPHVVTMPSARLAKEHAHIVNLARLVDYPHPALPLYAVRVLALLGTKVPALVSILTPHRAALTEAFAHALTQPPVALDYEQSPFPGALPAAPEERSLCATVLRLLLSNLTDPAAAPAPNLAHFLLGFDRPRAPSATLSLPASPCLEGLVSLLAQEAPGPDAPLAQQEVHGLCAELGHTILWRLCADQPTARPVLDFLRERGGPQENDYFVAHLASLTAPGPTFSLALWLSEAATIKQRSMLERLLRELFREPAEGSDSLVGRPAPADGGAPGAGEQRALEQAPIPVLDMLLAIDQAPPPAEGEDGAGLAEGGEGSAEGATEGAGLLTAQLGALDGWRQLVEVGLMRAPMALAPDALVAVLFKLLVPLLHKIGSSLTAVPVATILSHTALFILTRLRESPARGLEEMPPPPAPSALYASPFPSAPFESAAPARPQQAALQAPPFAMVPIGLCHSVLRGLVAGLLRRQSSEVLRGTLSAGLLSYLHHTHRDMAARCPAEGSEDAERLARVQQGNVSILRQTEGRLVDVVLAELGAPDVWQAVAFSTLEALVRIDGAHWRALLAMHGLPQQLLGVLSRLDRDLLRAVLNPDSLKALFVYESLMGLLLRQAQGPQGAAALVEHALEPWIPPATERYRQLLLPLLRLVVAVLSTHRQNEAVVRQALDFLAAHYHPLVATLKQATPAISLGLASEMALVTGLVAQLGPHPGLLYQKLHQRAPKLHYRMLDVLARLVQWPARAVLLQTADGPLGAAAGPMSGRPLVVEGAADGGPFTLPPGSVLAPGGEGDEAQQPAVPGARQADEATELTRAVRSCTRNALRYARLMMDTSAEGKVALFTADLSLGDSKVHSVSPGGYVRRTVGREGRVPTLGCLLWHLNAAALCLFEAMPARGPLGSGPFPTPLAAGPPAHLVASTPLDQAILMDIVEHCLVLLHNHLPIYIAHAPAASGLVMPGGPSPAASTPLSGTPSAGALCAALQRQLDPLLDRLPQLSQADFLGCLCRKIRDLLATHSTPSGPV</sequence>
<feature type="region of interest" description="Disordered" evidence="5">
    <location>
        <begin position="567"/>
        <end position="586"/>
    </location>
</feature>
<protein>
    <submittedName>
        <fullName evidence="6">Nuclear pore complex protein</fullName>
    </submittedName>
</protein>
<evidence type="ECO:0000256" key="3">
    <source>
        <dbReference type="ARBA" id="ARBA00022448"/>
    </source>
</evidence>
<dbReference type="PANTHER" id="PTHR31344">
    <property type="entry name" value="NUCLEAR PORE COMPLEX PROTEIN NUP205"/>
    <property type="match status" value="1"/>
</dbReference>
<feature type="compositionally biased region" description="Low complexity" evidence="5">
    <location>
        <begin position="71"/>
        <end position="87"/>
    </location>
</feature>
<dbReference type="PANTHER" id="PTHR31344:SF0">
    <property type="entry name" value="NUCLEAR PORE COMPLEX PROTEIN NUP205"/>
    <property type="match status" value="1"/>
</dbReference>
<comment type="subcellular location">
    <subcellularLocation>
        <location evidence="1">Nucleus</location>
    </subcellularLocation>
</comment>
<dbReference type="Pfam" id="PF11894">
    <property type="entry name" value="Nup192"/>
    <property type="match status" value="3"/>
</dbReference>
<comment type="similarity">
    <text evidence="2">Belongs to the NUP186/NUP192/NUP205 family.</text>
</comment>
<feature type="region of interest" description="Disordered" evidence="5">
    <location>
        <begin position="969"/>
        <end position="990"/>
    </location>
</feature>
<dbReference type="InterPro" id="IPR021827">
    <property type="entry name" value="Nup186/Nup192/Nup205"/>
</dbReference>
<dbReference type="EMBL" id="JAPMOS010000025">
    <property type="protein sequence ID" value="KAJ4458813.1"/>
    <property type="molecule type" value="Genomic_DNA"/>
</dbReference>
<feature type="region of interest" description="Disordered" evidence="5">
    <location>
        <begin position="69"/>
        <end position="93"/>
    </location>
</feature>
<comment type="caution">
    <text evidence="6">The sequence shown here is derived from an EMBL/GenBank/DDBJ whole genome shotgun (WGS) entry which is preliminary data.</text>
</comment>
<evidence type="ECO:0000313" key="7">
    <source>
        <dbReference type="Proteomes" id="UP001141327"/>
    </source>
</evidence>
<keyword evidence="4" id="KW-0539">Nucleus</keyword>
<organism evidence="6 7">
    <name type="scientific">Paratrimastix pyriformis</name>
    <dbReference type="NCBI Taxonomy" id="342808"/>
    <lineage>
        <taxon>Eukaryota</taxon>
        <taxon>Metamonada</taxon>
        <taxon>Preaxostyla</taxon>
        <taxon>Paratrimastigidae</taxon>
        <taxon>Paratrimastix</taxon>
    </lineage>
</organism>
<evidence type="ECO:0000256" key="2">
    <source>
        <dbReference type="ARBA" id="ARBA00005892"/>
    </source>
</evidence>
<reference evidence="6" key="1">
    <citation type="journal article" date="2022" name="bioRxiv">
        <title>Genomics of Preaxostyla Flagellates Illuminates Evolutionary Transitions and the Path Towards Mitochondrial Loss.</title>
        <authorList>
            <person name="Novak L.V.F."/>
            <person name="Treitli S.C."/>
            <person name="Pyrih J."/>
            <person name="Halakuc P."/>
            <person name="Pipaliya S.V."/>
            <person name="Vacek V."/>
            <person name="Brzon O."/>
            <person name="Soukal P."/>
            <person name="Eme L."/>
            <person name="Dacks J.B."/>
            <person name="Karnkowska A."/>
            <person name="Elias M."/>
            <person name="Hampl V."/>
        </authorList>
    </citation>
    <scope>NUCLEOTIDE SEQUENCE</scope>
    <source>
        <strain evidence="6">RCP-MX</strain>
    </source>
</reference>
<name>A0ABQ8UJ38_9EUKA</name>